<dbReference type="AlphaFoldDB" id="A0A8J2KCJ0"/>
<feature type="chain" id="PRO_5035260563" description="Secreted protein" evidence="1">
    <location>
        <begin position="21"/>
        <end position="80"/>
    </location>
</feature>
<evidence type="ECO:0000313" key="3">
    <source>
        <dbReference type="Proteomes" id="UP000708208"/>
    </source>
</evidence>
<evidence type="ECO:0008006" key="4">
    <source>
        <dbReference type="Google" id="ProtNLM"/>
    </source>
</evidence>
<accession>A0A8J2KCJ0</accession>
<feature type="non-terminal residue" evidence="2">
    <location>
        <position position="1"/>
    </location>
</feature>
<evidence type="ECO:0000313" key="2">
    <source>
        <dbReference type="EMBL" id="CAG7724495.1"/>
    </source>
</evidence>
<proteinExistence type="predicted"/>
<dbReference type="EMBL" id="CAJVCH010110093">
    <property type="protein sequence ID" value="CAG7724495.1"/>
    <property type="molecule type" value="Genomic_DNA"/>
</dbReference>
<gene>
    <name evidence="2" type="ORF">AFUS01_LOCUS13511</name>
</gene>
<organism evidence="2 3">
    <name type="scientific">Allacma fusca</name>
    <dbReference type="NCBI Taxonomy" id="39272"/>
    <lineage>
        <taxon>Eukaryota</taxon>
        <taxon>Metazoa</taxon>
        <taxon>Ecdysozoa</taxon>
        <taxon>Arthropoda</taxon>
        <taxon>Hexapoda</taxon>
        <taxon>Collembola</taxon>
        <taxon>Symphypleona</taxon>
        <taxon>Sminthuridae</taxon>
        <taxon>Allacma</taxon>
    </lineage>
</organism>
<reference evidence="2" key="1">
    <citation type="submission" date="2021-06" db="EMBL/GenBank/DDBJ databases">
        <authorList>
            <person name="Hodson N. C."/>
            <person name="Mongue J. A."/>
            <person name="Jaron S. K."/>
        </authorList>
    </citation>
    <scope>NUCLEOTIDE SEQUENCE</scope>
</reference>
<dbReference type="Proteomes" id="UP000708208">
    <property type="component" value="Unassembled WGS sequence"/>
</dbReference>
<keyword evidence="1" id="KW-0732">Signal</keyword>
<keyword evidence="3" id="KW-1185">Reference proteome</keyword>
<evidence type="ECO:0000256" key="1">
    <source>
        <dbReference type="SAM" id="SignalP"/>
    </source>
</evidence>
<sequence length="80" mass="9182">MIIIIKQLLSSFLWKAVVLGHSFTIQHSILKGHVEERYDRQMSMLNSATCYSEAVGQVKSIPSTDYITISKRYPAKQAWH</sequence>
<comment type="caution">
    <text evidence="2">The sequence shown here is derived from an EMBL/GenBank/DDBJ whole genome shotgun (WGS) entry which is preliminary data.</text>
</comment>
<name>A0A8J2KCJ0_9HEXA</name>
<feature type="signal peptide" evidence="1">
    <location>
        <begin position="1"/>
        <end position="20"/>
    </location>
</feature>
<protein>
    <recommendedName>
        <fullName evidence="4">Secreted protein</fullName>
    </recommendedName>
</protein>